<dbReference type="InterPro" id="IPR006652">
    <property type="entry name" value="Kelch_1"/>
</dbReference>
<dbReference type="InterPro" id="IPR037293">
    <property type="entry name" value="Gal_Oxidase_central_sf"/>
</dbReference>
<feature type="domain" description="HYR" evidence="8">
    <location>
        <begin position="1108"/>
        <end position="1188"/>
    </location>
</feature>
<dbReference type="EMBL" id="CP022203">
    <property type="protein sequence ID" value="ATB50324.1"/>
    <property type="molecule type" value="Genomic_DNA"/>
</dbReference>
<dbReference type="InterPro" id="IPR003410">
    <property type="entry name" value="HYR_dom"/>
</dbReference>
<dbReference type="Pfam" id="PF01344">
    <property type="entry name" value="Kelch_1"/>
    <property type="match status" value="3"/>
</dbReference>
<dbReference type="SUPFAM" id="SSF117281">
    <property type="entry name" value="Kelch motif"/>
    <property type="match status" value="3"/>
</dbReference>
<dbReference type="SUPFAM" id="SSF103088">
    <property type="entry name" value="OmpA-like"/>
    <property type="match status" value="1"/>
</dbReference>
<dbReference type="PANTHER" id="PTHR45632:SF3">
    <property type="entry name" value="KELCH-LIKE PROTEIN 32"/>
    <property type="match status" value="1"/>
</dbReference>
<keyword evidence="5 6" id="KW-0472">Membrane</keyword>
<dbReference type="Pfam" id="PF00691">
    <property type="entry name" value="OmpA"/>
    <property type="match status" value="1"/>
</dbReference>
<dbReference type="SMART" id="SM00612">
    <property type="entry name" value="Kelch"/>
    <property type="match status" value="12"/>
</dbReference>
<dbReference type="InterPro" id="IPR006664">
    <property type="entry name" value="OMP_bac"/>
</dbReference>
<dbReference type="RefSeq" id="WP_239989097.1">
    <property type="nucleotide sequence ID" value="NZ_CP022203.1"/>
</dbReference>
<dbReference type="Gene3D" id="2.120.10.80">
    <property type="entry name" value="Kelch-type beta propeller"/>
    <property type="match status" value="2"/>
</dbReference>
<dbReference type="Pfam" id="PF17963">
    <property type="entry name" value="Big_9"/>
    <property type="match status" value="1"/>
</dbReference>
<dbReference type="Gene3D" id="2.60.40.3440">
    <property type="match status" value="1"/>
</dbReference>
<dbReference type="InterPro" id="IPR006665">
    <property type="entry name" value="OmpA-like"/>
</dbReference>
<dbReference type="KEGG" id="mmas:MYMAC_005979"/>
<dbReference type="InterPro" id="IPR003367">
    <property type="entry name" value="Thrombospondin_3-like_rpt"/>
</dbReference>
<evidence type="ECO:0000259" key="9">
    <source>
        <dbReference type="PROSITE" id="PS51123"/>
    </source>
</evidence>
<dbReference type="CDD" id="cd07185">
    <property type="entry name" value="OmpA_C-like"/>
    <property type="match status" value="1"/>
</dbReference>
<dbReference type="PROSITE" id="PS01068">
    <property type="entry name" value="OMPA_1"/>
    <property type="match status" value="1"/>
</dbReference>
<evidence type="ECO:0000256" key="5">
    <source>
        <dbReference type="ARBA" id="ARBA00023136"/>
    </source>
</evidence>
<dbReference type="InterPro" id="IPR015915">
    <property type="entry name" value="Kelch-typ_b-propeller"/>
</dbReference>
<evidence type="ECO:0000313" key="11">
    <source>
        <dbReference type="Proteomes" id="UP000217343"/>
    </source>
</evidence>
<dbReference type="Pfam" id="PF02494">
    <property type="entry name" value="HYR"/>
    <property type="match status" value="2"/>
</dbReference>
<dbReference type="Proteomes" id="UP000217343">
    <property type="component" value="Chromosome"/>
</dbReference>
<sequence>MQSHRAVWSRRLLLVGSVILLSCGKQEPTPPGDDALAAARGRALAQWKQAPSSSTGLALAQAYFPDLGTAPAPSAASARQLDARLADDGALTLTTRGLTFHVRPAASATDALRRERSAAFQGARHLWWPVGPTTPTPEGWRTSRVEEAWILDAPEEGQRHRAEYTVTLPPSVRRIQDTGAYLQFLDERERPVLRFHPSAVRDANGQSREGTTRLEGGRVNPRTQVFDVEGAQVRITTEVSLAGLTAPLVVDPGWSSTATMATARAQHAGILLGTGELLITGGVNRTGFVTTSERYDPVTDTWSAASAPGITGNVTQAALLADGRVLVVADGSTTGRLYDATTNTWEATGPMAASRSLSTLTRLDSSQFLIAGGSNLSSAELYDPATNTFQPTGAMSTTRRAHASARLRDGRVLAASGFSTTGEVPSADLYDPAAGTWTPAAPPLVPRHYATATLLPDGRVLLTGGRAETDVTTHSELYDPVANTWTATGSLNFPRNGHTATLLPDGRVLVVGGSDGTRATQTVSELYDPATGTWTATTAMANGRENGTTTLLPSGKVLTVGGFTSVPSLTFYADTEVYDPGVQGWSPAGNLSGARVDPLVVLLSSNRVLVAGGRDATGTALASASLYDRAANTWSPAASLATARAEATATTLASGEVLVVGGTNAGGPLATAERYTPDTNTWSAAPSLTRARNLHTATRLPDGRVLVVGGQDGAEVLASAELYDPATQAWTAAAPASGARAAHAAALLPDGRVLIAGGHGAGGAVLASAEVYDPTTNTWAPAGSLAQGRERFTLTLLPSGELLAAGGGGAGGMALATTERYSAATNTWTPDSPLTEARWGHATTLMPSGTLLVAGGLSAPDTYVASAEAYSLPVRTWTPVTAPQGRGGAAVALPTGEVLLAGGTAATTAELYSDVLASPAWRPVVSAPETLYQTCPVVIEGQGFQGISGGSSGSYLDSATDFPLVRLRAAEGGRLWTLPATDMSATRATVRVPTDAPPGPYALSVFANAIPGGRMVLLRANTAPTAEAVRIATMTGVPLDITLTATDPDADQTLTWTIVTQPQHGTLSGTPPDLQYTPNPGYVGADIFTYRVSDCGLDSNEASVDVAVEATQPLAITCPEDTVIEATGPDGAPGTWPAATVTPGASGPATVTYSPAEGSTLPLGTTTVTAIAEDASGTQVTCTFQVEVRDTTPPALTCPADLQVASDDASGATVTFELPEATDTASNATVTSSPASGSTFRHGRHTVTVTATDAAGNEARCTFQVTVQATVISIAGGGCQASGGGAASSLALLVVLAWWRGQRRRSRTRARSWALAALIASIAPNALAQSTTGAIAPIDLERLRFTPAATDSLLVDTGHVLPEGAYRLTLMAGYERGILLLKGSDGQERSIIDYRVSGWLAGAWSPVDNLELSARLPVIIHQGGNGADTLVGVSAPASFGLGTPELGARYALLRRDEGAPVFLSLGLDVGTPGGTADAFGRQAGWAGLQVAPRVAVSRELGPVVLGASAGVRIRSTENEPGRDYGTELEQGLVVATRGKGLRAEIALQAAESLVEPDLALELLGGVRLPVGGGFEAYAIAGHGFTDIPGTPSIRAAAGIAWAHEPPAREDVCRSGRSHTPEQCPALDDDGDTVPNGQDRCPLEAGPPENDGCPDTDSDGDGVVDREDACPNEAGSAENKGCPDTDSDGDGVVDREDACPNEAGSAENKGCPDTDSDGDGVVDREDACPNEAGVAAHRGCPEPKPEPTPQAPATEAPTRLPTEHHVQFPVGQSTLSDEELRNLDAVADYLKANPGVSLRIEGHTDSTGPDELNRTLSQERADAVRTHLIQRGVAPSRLTAKGYGPDRPLTTNDTPEGRGTNRRVEFVTEPGGASPAR</sequence>
<dbReference type="PRINTS" id="PR01021">
    <property type="entry name" value="OMPADOMAIN"/>
</dbReference>
<organism evidence="10 11">
    <name type="scientific">Corallococcus macrosporus DSM 14697</name>
    <dbReference type="NCBI Taxonomy" id="1189310"/>
    <lineage>
        <taxon>Bacteria</taxon>
        <taxon>Pseudomonadati</taxon>
        <taxon>Myxococcota</taxon>
        <taxon>Myxococcia</taxon>
        <taxon>Myxococcales</taxon>
        <taxon>Cystobacterineae</taxon>
        <taxon>Myxococcaceae</taxon>
        <taxon>Corallococcus</taxon>
    </lineage>
</organism>
<dbReference type="Gene3D" id="4.10.1080.10">
    <property type="entry name" value="TSP type-3 repeat"/>
    <property type="match status" value="1"/>
</dbReference>
<dbReference type="PROSITE" id="PS50825">
    <property type="entry name" value="HYR"/>
    <property type="match status" value="2"/>
</dbReference>
<comment type="subcellular location">
    <subcellularLocation>
        <location evidence="1">Membrane</location>
    </subcellularLocation>
</comment>
<protein>
    <submittedName>
        <fullName evidence="10">WD-40 repeat protein</fullName>
    </submittedName>
</protein>
<name>A0A250K2L0_9BACT</name>
<accession>A0A250K2L0</accession>
<dbReference type="InterPro" id="IPR028974">
    <property type="entry name" value="TSP_type-3_rpt"/>
</dbReference>
<evidence type="ECO:0000256" key="7">
    <source>
        <dbReference type="SAM" id="MobiDB-lite"/>
    </source>
</evidence>
<dbReference type="Gene3D" id="2.60.40.10">
    <property type="entry name" value="Immunoglobulins"/>
    <property type="match status" value="1"/>
</dbReference>
<dbReference type="GO" id="GO:0009279">
    <property type="term" value="C:cell outer membrane"/>
    <property type="evidence" value="ECO:0007669"/>
    <property type="project" value="InterPro"/>
</dbReference>
<dbReference type="PROSITE" id="PS51123">
    <property type="entry name" value="OMPA_2"/>
    <property type="match status" value="1"/>
</dbReference>
<dbReference type="InterPro" id="IPR013783">
    <property type="entry name" value="Ig-like_fold"/>
</dbReference>
<dbReference type="InterPro" id="IPR036737">
    <property type="entry name" value="OmpA-like_sf"/>
</dbReference>
<reference evidence="10 11" key="1">
    <citation type="submission" date="2017-06" db="EMBL/GenBank/DDBJ databases">
        <title>Sequencing and comparative analysis of myxobacterial genomes.</title>
        <authorList>
            <person name="Rupp O."/>
            <person name="Goesmann A."/>
            <person name="Sogaard-Andersen L."/>
        </authorList>
    </citation>
    <scope>NUCLEOTIDE SEQUENCE [LARGE SCALE GENOMIC DNA]</scope>
    <source>
        <strain evidence="10 11">DSM 14697</strain>
    </source>
</reference>
<keyword evidence="3" id="KW-0732">Signal</keyword>
<dbReference type="InterPro" id="IPR017756">
    <property type="entry name" value="TM_Gly-Cys-Arg_CS"/>
</dbReference>
<keyword evidence="11" id="KW-1185">Reference proteome</keyword>
<keyword evidence="4" id="KW-0677">Repeat</keyword>
<dbReference type="PANTHER" id="PTHR45632">
    <property type="entry name" value="LD33804P"/>
    <property type="match status" value="1"/>
</dbReference>
<dbReference type="Pfam" id="PF02412">
    <property type="entry name" value="TSP_3"/>
    <property type="match status" value="3"/>
</dbReference>
<keyword evidence="2" id="KW-0880">Kelch repeat</keyword>
<feature type="region of interest" description="Disordered" evidence="7">
    <location>
        <begin position="1608"/>
        <end position="1760"/>
    </location>
</feature>
<evidence type="ECO:0000256" key="4">
    <source>
        <dbReference type="ARBA" id="ARBA00022737"/>
    </source>
</evidence>
<dbReference type="SUPFAM" id="SSF103647">
    <property type="entry name" value="TSP type-3 repeat"/>
    <property type="match status" value="1"/>
</dbReference>
<feature type="compositionally biased region" description="Acidic residues" evidence="7">
    <location>
        <begin position="1651"/>
        <end position="1661"/>
    </location>
</feature>
<gene>
    <name evidence="10" type="ORF">MYMAC_005979</name>
</gene>
<feature type="domain" description="OmpA-like" evidence="9">
    <location>
        <begin position="1754"/>
        <end position="1871"/>
    </location>
</feature>
<dbReference type="GO" id="GO:0005509">
    <property type="term" value="F:calcium ion binding"/>
    <property type="evidence" value="ECO:0007669"/>
    <property type="project" value="InterPro"/>
</dbReference>
<evidence type="ECO:0000256" key="6">
    <source>
        <dbReference type="PROSITE-ProRule" id="PRU00473"/>
    </source>
</evidence>
<dbReference type="NCBIfam" id="TIGR03382">
    <property type="entry name" value="GC_trans_RRR"/>
    <property type="match status" value="1"/>
</dbReference>
<dbReference type="Gene3D" id="3.30.1330.60">
    <property type="entry name" value="OmpA-like domain"/>
    <property type="match status" value="1"/>
</dbReference>
<evidence type="ECO:0000313" key="10">
    <source>
        <dbReference type="EMBL" id="ATB50324.1"/>
    </source>
</evidence>
<feature type="domain" description="HYR" evidence="8">
    <location>
        <begin position="1189"/>
        <end position="1269"/>
    </location>
</feature>
<feature type="region of interest" description="Disordered" evidence="7">
    <location>
        <begin position="1830"/>
        <end position="1876"/>
    </location>
</feature>
<evidence type="ECO:0000256" key="2">
    <source>
        <dbReference type="ARBA" id="ARBA00022441"/>
    </source>
</evidence>
<dbReference type="Gene3D" id="2.130.10.80">
    <property type="entry name" value="Galactose oxidase/kelch, beta-propeller"/>
    <property type="match status" value="6"/>
</dbReference>
<evidence type="ECO:0000256" key="1">
    <source>
        <dbReference type="ARBA" id="ARBA00004370"/>
    </source>
</evidence>
<evidence type="ECO:0000259" key="8">
    <source>
        <dbReference type="PROSITE" id="PS50825"/>
    </source>
</evidence>
<evidence type="ECO:0000256" key="3">
    <source>
        <dbReference type="ARBA" id="ARBA00022729"/>
    </source>
</evidence>
<dbReference type="PROSITE" id="PS51257">
    <property type="entry name" value="PROKAR_LIPOPROTEIN"/>
    <property type="match status" value="1"/>
</dbReference>
<dbReference type="GO" id="GO:0007155">
    <property type="term" value="P:cell adhesion"/>
    <property type="evidence" value="ECO:0007669"/>
    <property type="project" value="InterPro"/>
</dbReference>
<proteinExistence type="predicted"/>
<dbReference type="InterPro" id="IPR006690">
    <property type="entry name" value="OMPA-like_CS"/>
</dbReference>